<dbReference type="eggNOG" id="COG3712">
    <property type="taxonomic scope" value="Bacteria"/>
</dbReference>
<dbReference type="PIRSF" id="PIRSF018266">
    <property type="entry name" value="FecR"/>
    <property type="match status" value="1"/>
</dbReference>
<dbReference type="EMBL" id="CM001403">
    <property type="protein sequence ID" value="EHQ30942.1"/>
    <property type="molecule type" value="Genomic_DNA"/>
</dbReference>
<protein>
    <submittedName>
        <fullName evidence="4">Anti-FecI sigma factor, FecR</fullName>
    </submittedName>
</protein>
<dbReference type="RefSeq" id="WP_008513019.1">
    <property type="nucleotide sequence ID" value="NZ_CM001403.1"/>
</dbReference>
<keyword evidence="1" id="KW-0472">Membrane</keyword>
<dbReference type="InterPro" id="IPR012373">
    <property type="entry name" value="Ferrdict_sens_TM"/>
</dbReference>
<accession>H1Y3Z7</accession>
<keyword evidence="5" id="KW-1185">Reference proteome</keyword>
<dbReference type="Pfam" id="PF16344">
    <property type="entry name" value="FecR_C"/>
    <property type="match status" value="1"/>
</dbReference>
<dbReference type="InterPro" id="IPR006860">
    <property type="entry name" value="FecR"/>
</dbReference>
<feature type="domain" description="FecR protein" evidence="2">
    <location>
        <begin position="158"/>
        <end position="254"/>
    </location>
</feature>
<sequence>MMENEAAKKLLLKYQQGNCTEAEKALLEQWYLQLNEDKNDIGMSPEKIESLLADVYSKLPGHHNAKAKALKLWTILGAIAAVMFIVLGVFTYRQNKDTASAPLYSNDIAPGINKAILTLANGKKISLSNTKTGIVISENKLTYNDGSTITGNNTGIQTISTPNGGQYQIMLPDGTKAWLNAASSLTYPTSFVSLKTRKVELSGEAYFEVAKDKNHPFIVQSGKQQVEVLGTHFNINSYADEQATTTTLLEGSVKVSIANTKASQILKPGQQASLSGDNLTVGKADLEEAMAWKNGYFRFNDESITSIMRKLSRWYNIEVQYQGDVPTGGLNGKVSRYKNISAVLKALESTQVVHFKITGRRITVMK</sequence>
<dbReference type="Proteomes" id="UP000002774">
    <property type="component" value="Chromosome"/>
</dbReference>
<name>H1Y3Z7_9SPHI</name>
<feature type="domain" description="Protein FecR C-terminal" evidence="3">
    <location>
        <begin position="296"/>
        <end position="364"/>
    </location>
</feature>
<dbReference type="PANTHER" id="PTHR30273">
    <property type="entry name" value="PERIPLASMIC SIGNAL SENSOR AND SIGMA FACTOR ACTIVATOR FECR-RELATED"/>
    <property type="match status" value="1"/>
</dbReference>
<keyword evidence="1" id="KW-0812">Transmembrane</keyword>
<dbReference type="HOGENOM" id="CLU_050192_1_0_10"/>
<evidence type="ECO:0000313" key="4">
    <source>
        <dbReference type="EMBL" id="EHQ30942.1"/>
    </source>
</evidence>
<evidence type="ECO:0000259" key="2">
    <source>
        <dbReference type="Pfam" id="PF04773"/>
    </source>
</evidence>
<organism evidence="4 5">
    <name type="scientific">Mucilaginibacter paludis DSM 18603</name>
    <dbReference type="NCBI Taxonomy" id="714943"/>
    <lineage>
        <taxon>Bacteria</taxon>
        <taxon>Pseudomonadati</taxon>
        <taxon>Bacteroidota</taxon>
        <taxon>Sphingobacteriia</taxon>
        <taxon>Sphingobacteriales</taxon>
        <taxon>Sphingobacteriaceae</taxon>
        <taxon>Mucilaginibacter</taxon>
    </lineage>
</organism>
<dbReference type="PANTHER" id="PTHR30273:SF2">
    <property type="entry name" value="PROTEIN FECR"/>
    <property type="match status" value="1"/>
</dbReference>
<dbReference type="STRING" id="714943.Mucpa_6893"/>
<gene>
    <name evidence="4" type="ORF">Mucpa_6893</name>
</gene>
<evidence type="ECO:0000313" key="5">
    <source>
        <dbReference type="Proteomes" id="UP000002774"/>
    </source>
</evidence>
<dbReference type="InterPro" id="IPR032508">
    <property type="entry name" value="FecR_C"/>
</dbReference>
<dbReference type="GO" id="GO:0016989">
    <property type="term" value="F:sigma factor antagonist activity"/>
    <property type="evidence" value="ECO:0007669"/>
    <property type="project" value="TreeGrafter"/>
</dbReference>
<keyword evidence="1" id="KW-1133">Transmembrane helix</keyword>
<dbReference type="Pfam" id="PF04773">
    <property type="entry name" value="FecR"/>
    <property type="match status" value="1"/>
</dbReference>
<reference evidence="4" key="1">
    <citation type="submission" date="2011-09" db="EMBL/GenBank/DDBJ databases">
        <title>The permanent draft genome of Mucilaginibacter paludis DSM 18603.</title>
        <authorList>
            <consortium name="US DOE Joint Genome Institute (JGI-PGF)"/>
            <person name="Lucas S."/>
            <person name="Han J."/>
            <person name="Lapidus A."/>
            <person name="Bruce D."/>
            <person name="Goodwin L."/>
            <person name="Pitluck S."/>
            <person name="Peters L."/>
            <person name="Kyrpides N."/>
            <person name="Mavromatis K."/>
            <person name="Ivanova N."/>
            <person name="Mikhailova N."/>
            <person name="Held B."/>
            <person name="Detter J.C."/>
            <person name="Tapia R."/>
            <person name="Han C."/>
            <person name="Land M."/>
            <person name="Hauser L."/>
            <person name="Markowitz V."/>
            <person name="Cheng J.-F."/>
            <person name="Hugenholtz P."/>
            <person name="Woyke T."/>
            <person name="Wu D."/>
            <person name="Tindall B."/>
            <person name="Brambilla E."/>
            <person name="Klenk H.-P."/>
            <person name="Eisen J.A."/>
        </authorList>
    </citation>
    <scope>NUCLEOTIDE SEQUENCE [LARGE SCALE GENOMIC DNA]</scope>
    <source>
        <strain evidence="4">DSM 18603</strain>
    </source>
</reference>
<proteinExistence type="predicted"/>
<feature type="transmembrane region" description="Helical" evidence="1">
    <location>
        <begin position="72"/>
        <end position="92"/>
    </location>
</feature>
<dbReference type="AlphaFoldDB" id="H1Y3Z7"/>
<evidence type="ECO:0000256" key="1">
    <source>
        <dbReference type="SAM" id="Phobius"/>
    </source>
</evidence>
<evidence type="ECO:0000259" key="3">
    <source>
        <dbReference type="Pfam" id="PF16344"/>
    </source>
</evidence>
<dbReference type="Gene3D" id="2.60.120.1440">
    <property type="match status" value="1"/>
</dbReference>
<dbReference type="Gene3D" id="3.55.50.30">
    <property type="match status" value="1"/>
</dbReference>
<dbReference type="FunFam" id="2.60.120.1440:FF:000001">
    <property type="entry name" value="Putative anti-sigma factor"/>
    <property type="match status" value="1"/>
</dbReference>